<keyword evidence="7" id="KW-0934">Plastid</keyword>
<dbReference type="Pfam" id="PF00542">
    <property type="entry name" value="Ribosomal_L12"/>
    <property type="match status" value="1"/>
</dbReference>
<keyword evidence="2 7" id="KW-0689">Ribosomal protein</keyword>
<dbReference type="SUPFAM" id="SSF54736">
    <property type="entry name" value="ClpS-like"/>
    <property type="match status" value="1"/>
</dbReference>
<dbReference type="CDD" id="cd00387">
    <property type="entry name" value="Ribosomal_L7_L12"/>
    <property type="match status" value="1"/>
</dbReference>
<evidence type="ECO:0000256" key="4">
    <source>
        <dbReference type="ARBA" id="ARBA00035505"/>
    </source>
</evidence>
<gene>
    <name evidence="7" type="primary">rpl12</name>
    <name evidence="7" type="ORF">Hrub_134</name>
</gene>
<dbReference type="InterPro" id="IPR036235">
    <property type="entry name" value="Ribosomal_bL12_oligo_N_sf"/>
</dbReference>
<comment type="similarity">
    <text evidence="1">Belongs to the bacterial ribosomal protein bL12 family.</text>
</comment>
<dbReference type="PANTHER" id="PTHR45987">
    <property type="entry name" value="39S RIBOSOMAL PROTEIN L12"/>
    <property type="match status" value="1"/>
</dbReference>
<name>A0A1C9CG54_9FLOR</name>
<evidence type="ECO:0000256" key="1">
    <source>
        <dbReference type="ARBA" id="ARBA00007197"/>
    </source>
</evidence>
<evidence type="ECO:0000256" key="2">
    <source>
        <dbReference type="ARBA" id="ARBA00022980"/>
    </source>
</evidence>
<organism evidence="7">
    <name type="scientific">Hildenbrandia rubra</name>
    <dbReference type="NCBI Taxonomy" id="31481"/>
    <lineage>
        <taxon>Eukaryota</taxon>
        <taxon>Rhodophyta</taxon>
        <taxon>Florideophyceae</taxon>
        <taxon>Hildenbrandiophycidae</taxon>
        <taxon>Hildenbrandiales</taxon>
        <taxon>Hildenbrandiaceae</taxon>
        <taxon>Hildenbrandia</taxon>
    </lineage>
</organism>
<reference evidence="7" key="1">
    <citation type="journal article" date="2016" name="BMC Biol.">
        <title>Parallel evolution of highly conserved plastid genome architecture in red seaweeds and seed plants.</title>
        <authorList>
            <person name="Lee J."/>
            <person name="Cho C.H."/>
            <person name="Park S.I."/>
            <person name="Choi J.W."/>
            <person name="Song H.S."/>
            <person name="West J.A."/>
            <person name="Bhattacharya D."/>
            <person name="Yoon H.S."/>
        </authorList>
    </citation>
    <scope>NUCLEOTIDE SEQUENCE</scope>
</reference>
<geneLocation type="plastid" evidence="7"/>
<dbReference type="Gene3D" id="3.30.1390.10">
    <property type="match status" value="1"/>
</dbReference>
<dbReference type="GO" id="GO:0003735">
    <property type="term" value="F:structural constituent of ribosome"/>
    <property type="evidence" value="ECO:0007669"/>
    <property type="project" value="InterPro"/>
</dbReference>
<dbReference type="EMBL" id="KX284724">
    <property type="protein sequence ID" value="AOM67378.1"/>
    <property type="molecule type" value="Genomic_DNA"/>
</dbReference>
<dbReference type="InterPro" id="IPR008932">
    <property type="entry name" value="Ribosomal_bL12_oligo"/>
</dbReference>
<dbReference type="HAMAP" id="MF_00368">
    <property type="entry name" value="Ribosomal_bL12"/>
    <property type="match status" value="1"/>
</dbReference>
<evidence type="ECO:0000313" key="7">
    <source>
        <dbReference type="EMBL" id="AOM67378.1"/>
    </source>
</evidence>
<feature type="domain" description="Large ribosomal subunit protein bL12 oligomerization" evidence="6">
    <location>
        <begin position="4"/>
        <end position="40"/>
    </location>
</feature>
<dbReference type="InterPro" id="IPR013823">
    <property type="entry name" value="Ribosomal_bL12_C"/>
</dbReference>
<accession>A0A1C9CG54</accession>
<evidence type="ECO:0000259" key="5">
    <source>
        <dbReference type="Pfam" id="PF00542"/>
    </source>
</evidence>
<keyword evidence="3" id="KW-0687">Ribonucleoprotein</keyword>
<dbReference type="GO" id="GO:0022625">
    <property type="term" value="C:cytosolic large ribosomal subunit"/>
    <property type="evidence" value="ECO:0007669"/>
    <property type="project" value="TreeGrafter"/>
</dbReference>
<dbReference type="InterPro" id="IPR014719">
    <property type="entry name" value="Ribosomal_bL12_C/ClpS-like"/>
</dbReference>
<dbReference type="GO" id="GO:0003729">
    <property type="term" value="F:mRNA binding"/>
    <property type="evidence" value="ECO:0007669"/>
    <property type="project" value="TreeGrafter"/>
</dbReference>
<feature type="domain" description="Large ribosomal subunit protein bL12 C-terminal" evidence="5">
    <location>
        <begin position="63"/>
        <end position="130"/>
    </location>
</feature>
<evidence type="ECO:0000256" key="3">
    <source>
        <dbReference type="ARBA" id="ARBA00023274"/>
    </source>
</evidence>
<dbReference type="GO" id="GO:0006412">
    <property type="term" value="P:translation"/>
    <property type="evidence" value="ECO:0007669"/>
    <property type="project" value="InterPro"/>
</dbReference>
<dbReference type="InterPro" id="IPR000206">
    <property type="entry name" value="Ribosomal_bL12"/>
</dbReference>
<protein>
    <recommendedName>
        <fullName evidence="4">50S ribosomal protein L12, chloroplastic</fullName>
    </recommendedName>
</protein>
<dbReference type="GeneID" id="29070042"/>
<proteinExistence type="inferred from homology"/>
<dbReference type="AlphaFoldDB" id="A0A1C9CG54"/>
<dbReference type="FunFam" id="3.30.1390.10:FF:000001">
    <property type="entry name" value="50S ribosomal protein L7/L12"/>
    <property type="match status" value="1"/>
</dbReference>
<dbReference type="Gene3D" id="1.20.5.710">
    <property type="entry name" value="Single helix bin"/>
    <property type="match status" value="1"/>
</dbReference>
<evidence type="ECO:0000259" key="6">
    <source>
        <dbReference type="Pfam" id="PF16320"/>
    </source>
</evidence>
<dbReference type="RefSeq" id="YP_009294136.1">
    <property type="nucleotide sequence ID" value="NC_031146.1"/>
</dbReference>
<dbReference type="Pfam" id="PF16320">
    <property type="entry name" value="Ribosomal_L12_N"/>
    <property type="match status" value="1"/>
</dbReference>
<dbReference type="PANTHER" id="PTHR45987:SF4">
    <property type="entry name" value="LARGE RIBOSOMAL SUBUNIT PROTEIN BL12M"/>
    <property type="match status" value="1"/>
</dbReference>
<dbReference type="SUPFAM" id="SSF48300">
    <property type="entry name" value="Ribosomal protein L7/12, oligomerisation (N-terminal) domain"/>
    <property type="match status" value="1"/>
</dbReference>
<dbReference type="NCBIfam" id="TIGR00855">
    <property type="entry name" value="L12"/>
    <property type="match status" value="1"/>
</dbReference>
<sequence>MATKIDNIIEELKSLTLIEATELVKQIELIFSVDATFVAGSAVQTTIGSTDTRVKDSEEQTEFSVILEDVPAPKKIAILKIVRSLTGLGLKDAKTLVESYPKTLKENLTKNDANDIKEKLEEAGAKIIIK</sequence>